<evidence type="ECO:0000313" key="2">
    <source>
        <dbReference type="EMBL" id="MET6998064.1"/>
    </source>
</evidence>
<comment type="caution">
    <text evidence="2">The sequence shown here is derived from an EMBL/GenBank/DDBJ whole genome shotgun (WGS) entry which is preliminary data.</text>
</comment>
<reference evidence="2 3" key="1">
    <citation type="submission" date="2024-06" db="EMBL/GenBank/DDBJ databases">
        <title>Chitinophaga defluvii sp. nov., isolated from municipal sewage.</title>
        <authorList>
            <person name="Zhang L."/>
        </authorList>
    </citation>
    <scope>NUCLEOTIDE SEQUENCE [LARGE SCALE GENOMIC DNA]</scope>
    <source>
        <strain evidence="2 3">H8</strain>
    </source>
</reference>
<keyword evidence="3" id="KW-1185">Reference proteome</keyword>
<dbReference type="EMBL" id="JBEXAC010000001">
    <property type="protein sequence ID" value="MET6998064.1"/>
    <property type="molecule type" value="Genomic_DNA"/>
</dbReference>
<protein>
    <submittedName>
        <fullName evidence="2">Alginate export family protein</fullName>
    </submittedName>
</protein>
<dbReference type="Pfam" id="PF13372">
    <property type="entry name" value="Alginate_exp"/>
    <property type="match status" value="1"/>
</dbReference>
<organism evidence="2 3">
    <name type="scientific">Chitinophaga defluvii</name>
    <dbReference type="NCBI Taxonomy" id="3163343"/>
    <lineage>
        <taxon>Bacteria</taxon>
        <taxon>Pseudomonadati</taxon>
        <taxon>Bacteroidota</taxon>
        <taxon>Chitinophagia</taxon>
        <taxon>Chitinophagales</taxon>
        <taxon>Chitinophagaceae</taxon>
        <taxon>Chitinophaga</taxon>
    </lineage>
</organism>
<feature type="domain" description="Alginate export" evidence="1">
    <location>
        <begin position="57"/>
        <end position="307"/>
    </location>
</feature>
<gene>
    <name evidence="2" type="ORF">ABR189_11815</name>
</gene>
<evidence type="ECO:0000259" key="1">
    <source>
        <dbReference type="Pfam" id="PF13372"/>
    </source>
</evidence>
<dbReference type="Proteomes" id="UP001549749">
    <property type="component" value="Unassembled WGS sequence"/>
</dbReference>
<name>A0ABV2T4Y2_9BACT</name>
<proteinExistence type="predicted"/>
<evidence type="ECO:0000313" key="3">
    <source>
        <dbReference type="Proteomes" id="UP001549749"/>
    </source>
</evidence>
<dbReference type="RefSeq" id="WP_354660699.1">
    <property type="nucleotide sequence ID" value="NZ_JBEXAC010000001.1"/>
</dbReference>
<accession>A0ABV2T4Y2</accession>
<dbReference type="InterPro" id="IPR025388">
    <property type="entry name" value="Alginate_export_dom"/>
</dbReference>
<sequence length="428" mass="47670">MHKLLLLFIMSGISSILYAQEFKIDGQLRPRLEVRNGFGQLRPSAPAADQTAAFISGRTRLNFLYNDAGNKVKFGLSLQDIRVWGDHPQTTLEENNNFGIHEGWAAILFSPEWDLKLGRQEINLDNARILGNLDWAQQARSHDAILLNYSGVFNLKAGYALSAGKESLRKEIYTIRNYKNLQFLWLNKKISHITISLLFLNNGMEYTKDSSQTGAAGRAVAYSQTIGARMEFRKALLGFNMEGYYQGGKDDVHHTLSAYDLIAEAVVKPDKWQVTLGTEILSGTAATTTAQGENRSFNPLYGTNHKFNGYLDFFYVGGRYKDNAGLHDIYTTAVYMPDPFSIEAGLHLFNTMVKVVDKNGDQLNRYLGMEADIVAGYRLSPVVNVQGGFSVLSGTATLQTVAGGDKNKLSTWGWLAVNITPTFLHIKK</sequence>